<dbReference type="EMBL" id="JABBZM010000021">
    <property type="protein sequence ID" value="NMV40428.1"/>
    <property type="molecule type" value="Genomic_DNA"/>
</dbReference>
<keyword evidence="2 5" id="KW-0812">Transmembrane</keyword>
<reference evidence="8 11" key="4">
    <citation type="submission" date="2020-04" db="EMBL/GenBank/DDBJ databases">
        <title>Ralstonia insidiosa genome sequencing and assembly.</title>
        <authorList>
            <person name="Martins R.C.R."/>
            <person name="Perdigao-Neto L.V."/>
            <person name="Levin A.S.S."/>
            <person name="Costa S.F."/>
        </authorList>
    </citation>
    <scope>NUCLEOTIDE SEQUENCE [LARGE SCALE GENOMIC DNA]</scope>
    <source>
        <strain evidence="8 11">5047</strain>
    </source>
</reference>
<evidence type="ECO:0000313" key="11">
    <source>
        <dbReference type="Proteomes" id="UP000575469"/>
    </source>
</evidence>
<dbReference type="Proteomes" id="UP000078572">
    <property type="component" value="Chromosome 1"/>
</dbReference>
<dbReference type="EMBL" id="CP016022">
    <property type="protein sequence ID" value="ANJ71679.1"/>
    <property type="molecule type" value="Genomic_DNA"/>
</dbReference>
<dbReference type="RefSeq" id="WP_021195184.1">
    <property type="nucleotide sequence ID" value="NZ_CP012605.1"/>
</dbReference>
<evidence type="ECO:0000313" key="8">
    <source>
        <dbReference type="EMBL" id="NMV40428.1"/>
    </source>
</evidence>
<dbReference type="PANTHER" id="PTHR35371:SF1">
    <property type="entry name" value="BLR7753 PROTEIN"/>
    <property type="match status" value="1"/>
</dbReference>
<dbReference type="Proteomes" id="UP000077927">
    <property type="component" value="Chromosome 1"/>
</dbReference>
<keyword evidence="3 5" id="KW-1133">Transmembrane helix</keyword>
<name>A0A191ZUA5_9RALS</name>
<evidence type="ECO:0000313" key="7">
    <source>
        <dbReference type="EMBL" id="ANJ71679.1"/>
    </source>
</evidence>
<dbReference type="EMBL" id="CP012605">
    <property type="protein sequence ID" value="ANH72584.1"/>
    <property type="molecule type" value="Genomic_DNA"/>
</dbReference>
<proteinExistence type="predicted"/>
<protein>
    <submittedName>
        <fullName evidence="6">MAPEG family protein</fullName>
    </submittedName>
</protein>
<dbReference type="Pfam" id="PF01124">
    <property type="entry name" value="MAPEG"/>
    <property type="match status" value="1"/>
</dbReference>
<dbReference type="SUPFAM" id="SSF161084">
    <property type="entry name" value="MAPEG domain-like"/>
    <property type="match status" value="1"/>
</dbReference>
<evidence type="ECO:0000313" key="6">
    <source>
        <dbReference type="EMBL" id="ANH72584.1"/>
    </source>
</evidence>
<organism evidence="7 10">
    <name type="scientific">Ralstonia insidiosa</name>
    <dbReference type="NCBI Taxonomy" id="190721"/>
    <lineage>
        <taxon>Bacteria</taxon>
        <taxon>Pseudomonadati</taxon>
        <taxon>Pseudomonadota</taxon>
        <taxon>Betaproteobacteria</taxon>
        <taxon>Burkholderiales</taxon>
        <taxon>Burkholderiaceae</taxon>
        <taxon>Ralstonia</taxon>
    </lineage>
</organism>
<dbReference type="Gene3D" id="1.20.120.550">
    <property type="entry name" value="Membrane associated eicosanoid/glutathione metabolism-like domain"/>
    <property type="match status" value="1"/>
</dbReference>
<feature type="transmembrane region" description="Helical" evidence="5">
    <location>
        <begin position="58"/>
        <end position="76"/>
    </location>
</feature>
<dbReference type="KEGG" id="rin:ACS15_0888"/>
<reference evidence="10" key="2">
    <citation type="submission" date="2016-06" db="EMBL/GenBank/DDBJ databases">
        <authorList>
            <person name="Xu Y."/>
            <person name="Nagy A."/>
            <person name="Yan X."/>
            <person name="Kim S.W."/>
            <person name="Haley B."/>
            <person name="Liu N.T."/>
            <person name="Nou X."/>
        </authorList>
    </citation>
    <scope>NUCLEOTIDE SEQUENCE [LARGE SCALE GENOMIC DNA]</scope>
    <source>
        <strain evidence="10">ATCC 49129</strain>
    </source>
</reference>
<comment type="subcellular location">
    <subcellularLocation>
        <location evidence="1">Membrane</location>
    </subcellularLocation>
</comment>
<sequence length="127" mass="13602">MPIALWCVLVAAVLPIVCVGIAKASGPRYDNRNPRAWLAQQTGVAGRAGAAQQNHFEAFPFFAVAVLVAILGGGMIDRVNLLAIAFVVARVLYTICYLADWAALRSLMWFTGVGLCVALFVQPAFAH</sequence>
<evidence type="ECO:0000313" key="10">
    <source>
        <dbReference type="Proteomes" id="UP000078572"/>
    </source>
</evidence>
<accession>A0A191ZUA5</accession>
<dbReference type="PANTHER" id="PTHR35371">
    <property type="entry name" value="INNER MEMBRANE PROTEIN"/>
    <property type="match status" value="1"/>
</dbReference>
<evidence type="ECO:0000256" key="5">
    <source>
        <dbReference type="SAM" id="Phobius"/>
    </source>
</evidence>
<evidence type="ECO:0000256" key="2">
    <source>
        <dbReference type="ARBA" id="ARBA00022692"/>
    </source>
</evidence>
<keyword evidence="10" id="KW-1185">Reference proteome</keyword>
<dbReference type="AlphaFoldDB" id="A0A191ZUA5"/>
<dbReference type="GeneID" id="61525164"/>
<feature type="transmembrane region" description="Helical" evidence="5">
    <location>
        <begin position="107"/>
        <end position="126"/>
    </location>
</feature>
<dbReference type="InterPro" id="IPR023352">
    <property type="entry name" value="MAPEG-like_dom_sf"/>
</dbReference>
<dbReference type="STRING" id="190721.ACS15_0888"/>
<dbReference type="Proteomes" id="UP000575469">
    <property type="component" value="Unassembled WGS sequence"/>
</dbReference>
<dbReference type="InterPro" id="IPR001129">
    <property type="entry name" value="Membr-assoc_MAPEG"/>
</dbReference>
<gene>
    <name evidence="7" type="ORF">A9Y76_03955</name>
    <name evidence="6" type="ORF">ACS15_0888</name>
    <name evidence="8" type="ORF">HGR00_21200</name>
</gene>
<reference evidence="7" key="3">
    <citation type="submission" date="2016-06" db="EMBL/GenBank/DDBJ databases">
        <authorList>
            <person name="Kjaerup R.B."/>
            <person name="Dalgaard T.S."/>
            <person name="Juul-Madsen H.R."/>
        </authorList>
    </citation>
    <scope>NUCLEOTIDE SEQUENCE [LARGE SCALE GENOMIC DNA]</scope>
    <source>
        <strain evidence="7">ATCC 49129</strain>
    </source>
</reference>
<dbReference type="OrthoDB" id="513661at2"/>
<reference evidence="6 9" key="1">
    <citation type="submission" date="2015-09" db="EMBL/GenBank/DDBJ databases">
        <authorList>
            <person name="Xu Y."/>
            <person name="Nagy A."/>
            <person name="Liu N.T."/>
            <person name="Nou X."/>
        </authorList>
    </citation>
    <scope>NUCLEOTIDE SEQUENCE [LARGE SCALE GENOMIC DNA]</scope>
    <source>
        <strain evidence="6 9">FC1138</strain>
    </source>
</reference>
<evidence type="ECO:0000256" key="3">
    <source>
        <dbReference type="ARBA" id="ARBA00022989"/>
    </source>
</evidence>
<evidence type="ECO:0000256" key="1">
    <source>
        <dbReference type="ARBA" id="ARBA00004370"/>
    </source>
</evidence>
<evidence type="ECO:0000313" key="9">
    <source>
        <dbReference type="Proteomes" id="UP000077927"/>
    </source>
</evidence>
<dbReference type="PATRIC" id="fig|190721.6.peg.891"/>
<evidence type="ECO:0000256" key="4">
    <source>
        <dbReference type="ARBA" id="ARBA00023136"/>
    </source>
</evidence>
<feature type="transmembrane region" description="Helical" evidence="5">
    <location>
        <begin position="81"/>
        <end position="101"/>
    </location>
</feature>
<dbReference type="GO" id="GO:0016020">
    <property type="term" value="C:membrane"/>
    <property type="evidence" value="ECO:0007669"/>
    <property type="project" value="UniProtKB-SubCell"/>
</dbReference>
<keyword evidence="4 5" id="KW-0472">Membrane</keyword>